<feature type="signal peptide" evidence="1">
    <location>
        <begin position="1"/>
        <end position="37"/>
    </location>
</feature>
<reference evidence="2 3" key="1">
    <citation type="submission" date="2018-06" db="EMBL/GenBank/DDBJ databases">
        <title>Novel Chryseobacterium species.</title>
        <authorList>
            <person name="Newman J."/>
            <person name="Hugo C."/>
            <person name="Oosthuizen L."/>
            <person name="Charimba G."/>
        </authorList>
    </citation>
    <scope>NUCLEOTIDE SEQUENCE [LARGE SCALE GENOMIC DNA]</scope>
    <source>
        <strain evidence="2 3">7_F195</strain>
    </source>
</reference>
<comment type="caution">
    <text evidence="2">The sequence shown here is derived from an EMBL/GenBank/DDBJ whole genome shotgun (WGS) entry which is preliminary data.</text>
</comment>
<name>A0A3D9B070_9FLAO</name>
<sequence length="488" mass="51669">MIMKTTIQKTFFSANAKKLSFSAFLLSLLTFSQTGFAQTRVVVNPGLEFGVANATVNQLDANFGFGATFDAGTAATSPWYTSHPTQAGACTAGSSGACHPIEVWGTGFNNVPAAQGTNFVELNSFVSSMIYQNMYLANGDIITYSFRHRARSVAAEQAAMVIENQNQVNIATVKATTTPASMSAWSLNQGTYTFTGTSGVYRVGFRALVDGGSPGLGNFLDDIRISLNPLIDLKFSNALSSCEGSSNGNLFLRISGAVTGATTVAVQLVNPANGTAFITDSDISLTPVANSNGTPTISHTPGSSIYLITVPPGNYDGGVIPGFSSPNNDEDGVAINITSVNDGLDEPNETFKFEIKQQGTNGATNNFVSTSSPVFGDTYYPATNDYFIQKCVCYDNANTGTAGIDSKFGITLLKRAGGNSNNWPMLRKSAHAVLESNTQGFVISRMSTLQVNAIASPQEGMMVYDTTAKCLKLYDGTAWRCFNTPTCP</sequence>
<protein>
    <submittedName>
        <fullName evidence="2">Uncharacterized protein</fullName>
    </submittedName>
</protein>
<dbReference type="EMBL" id="QNVV01000012">
    <property type="protein sequence ID" value="REC46626.1"/>
    <property type="molecule type" value="Genomic_DNA"/>
</dbReference>
<accession>A0A3D9B070</accession>
<dbReference type="Proteomes" id="UP000256257">
    <property type="component" value="Unassembled WGS sequence"/>
</dbReference>
<feature type="chain" id="PRO_5017821213" evidence="1">
    <location>
        <begin position="38"/>
        <end position="488"/>
    </location>
</feature>
<evidence type="ECO:0000313" key="3">
    <source>
        <dbReference type="Proteomes" id="UP000256257"/>
    </source>
</evidence>
<evidence type="ECO:0000313" key="2">
    <source>
        <dbReference type="EMBL" id="REC46626.1"/>
    </source>
</evidence>
<proteinExistence type="predicted"/>
<keyword evidence="1" id="KW-0732">Signal</keyword>
<keyword evidence="3" id="KW-1185">Reference proteome</keyword>
<organism evidence="2 3">
    <name type="scientific">Chryseobacterium pennipullorum</name>
    <dbReference type="NCBI Taxonomy" id="2258963"/>
    <lineage>
        <taxon>Bacteria</taxon>
        <taxon>Pseudomonadati</taxon>
        <taxon>Bacteroidota</taxon>
        <taxon>Flavobacteriia</taxon>
        <taxon>Flavobacteriales</taxon>
        <taxon>Weeksellaceae</taxon>
        <taxon>Chryseobacterium group</taxon>
        <taxon>Chryseobacterium</taxon>
    </lineage>
</organism>
<gene>
    <name evidence="2" type="ORF">DRF67_13865</name>
</gene>
<evidence type="ECO:0000256" key="1">
    <source>
        <dbReference type="SAM" id="SignalP"/>
    </source>
</evidence>
<dbReference type="AlphaFoldDB" id="A0A3D9B070"/>